<gene>
    <name evidence="10" type="ORF">LPW36_13105</name>
</gene>
<dbReference type="FunFam" id="1.20.1640.10:FF:000001">
    <property type="entry name" value="Efflux pump membrane transporter"/>
    <property type="match status" value="1"/>
</dbReference>
<dbReference type="FunFam" id="3.30.2090.10:FF:000001">
    <property type="entry name" value="Efflux pump membrane transporter"/>
    <property type="match status" value="1"/>
</dbReference>
<dbReference type="FunFam" id="1.20.1640.10:FF:000002">
    <property type="entry name" value="Efflux pump membrane transporter"/>
    <property type="match status" value="1"/>
</dbReference>
<feature type="transmembrane region" description="Helical" evidence="9">
    <location>
        <begin position="541"/>
        <end position="558"/>
    </location>
</feature>
<dbReference type="GO" id="GO:0042910">
    <property type="term" value="F:xenobiotic transmembrane transporter activity"/>
    <property type="evidence" value="ECO:0007669"/>
    <property type="project" value="TreeGrafter"/>
</dbReference>
<dbReference type="PRINTS" id="PR00702">
    <property type="entry name" value="ACRIFLAVINRP"/>
</dbReference>
<evidence type="ECO:0000256" key="1">
    <source>
        <dbReference type="ARBA" id="ARBA00004429"/>
    </source>
</evidence>
<comment type="caution">
    <text evidence="10">The sequence shown here is derived from an EMBL/GenBank/DDBJ whole genome shotgun (WGS) entry which is preliminary data.</text>
</comment>
<keyword evidence="4" id="KW-1003">Cell membrane</keyword>
<keyword evidence="11" id="KW-1185">Reference proteome</keyword>
<evidence type="ECO:0000256" key="9">
    <source>
        <dbReference type="RuleBase" id="RU364070"/>
    </source>
</evidence>
<dbReference type="Gene3D" id="3.30.70.1430">
    <property type="entry name" value="Multidrug efflux transporter AcrB pore domain"/>
    <property type="match status" value="2"/>
</dbReference>
<dbReference type="FunFam" id="3.30.2090.10:FF:000002">
    <property type="entry name" value="Efflux pump membrane transporter"/>
    <property type="match status" value="1"/>
</dbReference>
<protein>
    <recommendedName>
        <fullName evidence="9">Efflux pump membrane transporter</fullName>
    </recommendedName>
</protein>
<dbReference type="Gene3D" id="3.30.2090.10">
    <property type="entry name" value="Multidrug efflux transporter AcrB TolC docking domain, DN and DC subdomains"/>
    <property type="match status" value="2"/>
</dbReference>
<feature type="transmembrane region" description="Helical" evidence="9">
    <location>
        <begin position="924"/>
        <end position="945"/>
    </location>
</feature>
<keyword evidence="6 9" id="KW-0812">Transmembrane</keyword>
<dbReference type="PANTHER" id="PTHR32063:SF13">
    <property type="entry name" value="MULTIDRUG EFFLUX PUMP SUBUNIT ACRB-RELATED"/>
    <property type="match status" value="1"/>
</dbReference>
<dbReference type="InterPro" id="IPR001036">
    <property type="entry name" value="Acrflvin-R"/>
</dbReference>
<dbReference type="SUPFAM" id="SSF82693">
    <property type="entry name" value="Multidrug efflux transporter AcrB pore domain, PN1, PN2, PC1 and PC2 subdomains"/>
    <property type="match status" value="3"/>
</dbReference>
<evidence type="ECO:0000256" key="7">
    <source>
        <dbReference type="ARBA" id="ARBA00022989"/>
    </source>
</evidence>
<dbReference type="NCBIfam" id="NF000282">
    <property type="entry name" value="RND_permease_1"/>
    <property type="match status" value="1"/>
</dbReference>
<organism evidence="10 11">
    <name type="scientific">Limnobaculum eriocheiris</name>
    <dbReference type="NCBI Taxonomy" id="2897391"/>
    <lineage>
        <taxon>Bacteria</taxon>
        <taxon>Pseudomonadati</taxon>
        <taxon>Pseudomonadota</taxon>
        <taxon>Gammaproteobacteria</taxon>
        <taxon>Enterobacterales</taxon>
        <taxon>Budviciaceae</taxon>
        <taxon>Limnobaculum</taxon>
    </lineage>
</organism>
<keyword evidence="8 9" id="KW-0472">Membrane</keyword>
<reference evidence="10" key="1">
    <citation type="submission" date="2021-11" db="EMBL/GenBank/DDBJ databases">
        <title>Jinshanibacter sp. isolated from one year old Eriocheir sinensis.</title>
        <authorList>
            <person name="Li J.-Y."/>
            <person name="He W."/>
            <person name="Gao T.-H."/>
        </authorList>
    </citation>
    <scope>NUCLEOTIDE SEQUENCE</scope>
    <source>
        <strain evidence="10">LJY008</strain>
    </source>
</reference>
<evidence type="ECO:0000256" key="4">
    <source>
        <dbReference type="ARBA" id="ARBA00022475"/>
    </source>
</evidence>
<evidence type="ECO:0000313" key="10">
    <source>
        <dbReference type="EMBL" id="MCD1126918.1"/>
    </source>
</evidence>
<evidence type="ECO:0000256" key="5">
    <source>
        <dbReference type="ARBA" id="ARBA00022519"/>
    </source>
</evidence>
<dbReference type="NCBIfam" id="TIGR00915">
    <property type="entry name" value="2A0602"/>
    <property type="match status" value="1"/>
</dbReference>
<sequence>MAKFFIDRPIFAWVIAIIIMLAGTLALVQLPVSQYPSIAPPAVSISASYPGADAKTVQDSVTQVIEQNMNGIDNLMYMSSTSDSAGNASITLTFDSKADPDIAQVQVQNKLQLATPLLPQEVQQMGISVKKATSSFLMVAGFISEDGSMSQEDIADYVGSNVKDPISRTGGVGDIQLFGSQYAMRVWLDPNKLNNYSLTPIDVNNAIKVQNNQIAAGQLGGTPPVKGQQLNSSIIVQTRLQTPEQFGQILLKINTDGSQVRLKDVATIELGGESYNVVARFDGKPASGLGIKLATGANALDTAAAVKAELSALEKYFPSGLKIVYPYDTTPFVKISINEVIKTLVEAILLVFIVMYLFLQNLRATLIPTMAVPVVLLGTFAVLSAFGYSINTLTMFAMVLAIGLLVDDAIVVVENVERIMVEEGLPPKEATRKSMGQIQGALVGIALVLSAVFVPMAFFGGSTGAIYRQFSITIVSAMVLSVLVALILTPALCATILKPVAKGSHGATTGFFGWFNNLFEKNTHHYTNSVSNILGSTGRYILIYLVLVVGMALLFIRLPSSFLPEEDQGVFLAAVQMPQGATQERTQKVLDEVSDYFITKEKDNVVSVFTVGGFGFSGQGQNTGLAFIKLKEWDDRPGADNKVSAIVSRASKAFSKIKDGMVFAFNLPAIVELGTASGFDFQLIDQAGLGHEKLTEARNQLLGMIAKHPDMLVGVRPNGLEDTPQFKLTIDQEKAQALGVSISDINQTLSTALGGSYVNDFIDRGRVKKVYVQASAPFRMVPKDIDNWFVRGTNGQMVPLSAFSSAQWQYGSPRLERYNGLPSMEILGEAAPGKSSGDAMKLMEDLASQLPVGIGYDWTGMSYQERLSGNQAPSLYAISLIVVFLCLAALYESWSIPFSVMLVVPLGVVGALVATTLRGMENDVYFIVGLLTTVGLSAKNAILIVEFAKDLMDKENKGLIEATLDAVRMRLRPILMTSLAFMLGVLPLAISTGAGSGSQNAVGTGVLGGMVSATILAIFFVPVFFVVVRRRFSKRGEDIEHSHAVEHKS</sequence>
<dbReference type="Gene3D" id="1.20.1640.10">
    <property type="entry name" value="Multidrug efflux transporter AcrB transmembrane domain"/>
    <property type="match status" value="2"/>
</dbReference>
<proteinExistence type="inferred from homology"/>
<dbReference type="FunFam" id="3.30.70.1430:FF:000001">
    <property type="entry name" value="Efflux pump membrane transporter"/>
    <property type="match status" value="1"/>
</dbReference>
<dbReference type="SUPFAM" id="SSF82866">
    <property type="entry name" value="Multidrug efflux transporter AcrB transmembrane domain"/>
    <property type="match status" value="2"/>
</dbReference>
<dbReference type="AlphaFoldDB" id="A0A9X1SKX0"/>
<evidence type="ECO:0000256" key="2">
    <source>
        <dbReference type="ARBA" id="ARBA00010942"/>
    </source>
</evidence>
<feature type="transmembrane region" description="Helical" evidence="9">
    <location>
        <begin position="470"/>
        <end position="497"/>
    </location>
</feature>
<dbReference type="Gene3D" id="3.30.70.1320">
    <property type="entry name" value="Multidrug efflux transporter AcrB pore domain like"/>
    <property type="match status" value="1"/>
</dbReference>
<feature type="transmembrane region" description="Helical" evidence="9">
    <location>
        <begin position="898"/>
        <end position="918"/>
    </location>
</feature>
<dbReference type="Gene3D" id="3.30.70.1440">
    <property type="entry name" value="Multidrug efflux transporter AcrB pore domain"/>
    <property type="match status" value="1"/>
</dbReference>
<evidence type="ECO:0000313" key="11">
    <source>
        <dbReference type="Proteomes" id="UP001139171"/>
    </source>
</evidence>
<dbReference type="GO" id="GO:0015562">
    <property type="term" value="F:efflux transmembrane transporter activity"/>
    <property type="evidence" value="ECO:0007669"/>
    <property type="project" value="InterPro"/>
</dbReference>
<dbReference type="GO" id="GO:0009636">
    <property type="term" value="P:response to toxic substance"/>
    <property type="evidence" value="ECO:0007669"/>
    <property type="project" value="UniProtKB-ARBA"/>
</dbReference>
<feature type="transmembrane region" description="Helical" evidence="9">
    <location>
        <begin position="437"/>
        <end position="458"/>
    </location>
</feature>
<comment type="subcellular location">
    <subcellularLocation>
        <location evidence="1 9">Cell inner membrane</location>
        <topology evidence="1 9">Multi-pass membrane protein</topology>
    </subcellularLocation>
</comment>
<keyword evidence="7 9" id="KW-1133">Transmembrane helix</keyword>
<accession>A0A9X1SKX0</accession>
<comment type="caution">
    <text evidence="9">Lacks conserved residue(s) required for the propagation of feature annotation.</text>
</comment>
<dbReference type="Pfam" id="PF00873">
    <property type="entry name" value="ACR_tran"/>
    <property type="match status" value="1"/>
</dbReference>
<dbReference type="RefSeq" id="WP_230610298.1">
    <property type="nucleotide sequence ID" value="NZ_JAJNAG010000034.1"/>
</dbReference>
<dbReference type="InterPro" id="IPR004764">
    <property type="entry name" value="MdtF-like"/>
</dbReference>
<dbReference type="PANTHER" id="PTHR32063">
    <property type="match status" value="1"/>
</dbReference>
<dbReference type="GO" id="GO:0005886">
    <property type="term" value="C:plasma membrane"/>
    <property type="evidence" value="ECO:0007669"/>
    <property type="project" value="UniProtKB-SubCell"/>
</dbReference>
<feature type="transmembrane region" description="Helical" evidence="9">
    <location>
        <begin position="1006"/>
        <end position="1028"/>
    </location>
</feature>
<dbReference type="Proteomes" id="UP001139171">
    <property type="component" value="Unassembled WGS sequence"/>
</dbReference>
<feature type="transmembrane region" description="Helical" evidence="9">
    <location>
        <begin position="974"/>
        <end position="994"/>
    </location>
</feature>
<comment type="similarity">
    <text evidence="2 9">Belongs to the resistance-nodulation-cell division (RND) (TC 2.A.6) family.</text>
</comment>
<evidence type="ECO:0000256" key="3">
    <source>
        <dbReference type="ARBA" id="ARBA00022448"/>
    </source>
</evidence>
<feature type="transmembrane region" description="Helical" evidence="9">
    <location>
        <begin position="371"/>
        <end position="390"/>
    </location>
</feature>
<evidence type="ECO:0000256" key="8">
    <source>
        <dbReference type="ARBA" id="ARBA00023136"/>
    </source>
</evidence>
<dbReference type="FunFam" id="3.30.70.1430:FF:000002">
    <property type="entry name" value="Efflux pump membrane transporter"/>
    <property type="match status" value="1"/>
</dbReference>
<dbReference type="EMBL" id="JAJNAG010000034">
    <property type="protein sequence ID" value="MCD1126918.1"/>
    <property type="molecule type" value="Genomic_DNA"/>
</dbReference>
<dbReference type="SUPFAM" id="SSF82714">
    <property type="entry name" value="Multidrug efflux transporter AcrB TolC docking domain, DN and DC subdomains"/>
    <property type="match status" value="2"/>
</dbReference>
<name>A0A9X1SKX0_9GAMM</name>
<keyword evidence="3 9" id="KW-0813">Transport</keyword>
<dbReference type="InterPro" id="IPR027463">
    <property type="entry name" value="AcrB_DN_DC_subdom"/>
</dbReference>
<feature type="transmembrane region" description="Helical" evidence="9">
    <location>
        <begin position="340"/>
        <end position="359"/>
    </location>
</feature>
<feature type="transmembrane region" description="Helical" evidence="9">
    <location>
        <begin position="874"/>
        <end position="891"/>
    </location>
</feature>
<keyword evidence="5 9" id="KW-0997">Cell inner membrane</keyword>
<evidence type="ECO:0000256" key="6">
    <source>
        <dbReference type="ARBA" id="ARBA00022692"/>
    </source>
</evidence>